<dbReference type="EMBL" id="SRPY01000733">
    <property type="protein sequence ID" value="KAG5918509.1"/>
    <property type="molecule type" value="Genomic_DNA"/>
</dbReference>
<proteinExistence type="predicted"/>
<evidence type="ECO:0000313" key="1">
    <source>
        <dbReference type="EMBL" id="KAG5918509.1"/>
    </source>
</evidence>
<keyword evidence="2" id="KW-1185">Reference proteome</keyword>
<gene>
    <name evidence="1" type="ORF">E4U42_006830</name>
</gene>
<reference evidence="1" key="1">
    <citation type="journal article" date="2020" name="bioRxiv">
        <title>Whole genome comparisons of ergot fungi reveals the divergence and evolution of species within the genus Claviceps are the result of varying mechanisms driving genome evolution and host range expansion.</title>
        <authorList>
            <person name="Wyka S.A."/>
            <person name="Mondo S.J."/>
            <person name="Liu M."/>
            <person name="Dettman J."/>
            <person name="Nalam V."/>
            <person name="Broders K.D."/>
        </authorList>
    </citation>
    <scope>NUCLEOTIDE SEQUENCE</scope>
    <source>
        <strain evidence="1">CCC 489</strain>
    </source>
</reference>
<accession>A0A8K0J2S5</accession>
<dbReference type="Proteomes" id="UP000811619">
    <property type="component" value="Unassembled WGS sequence"/>
</dbReference>
<name>A0A8K0J2S5_9HYPO</name>
<dbReference type="AlphaFoldDB" id="A0A8K0J2S5"/>
<sequence length="80" mass="8814">HILLLYGQHELLSGDSAALAALLEGCRASVVAAAVPGEVHVHMLMNRFLLLNKPCESEEVYKRWMEDRLGGKEGVRESTP</sequence>
<dbReference type="OrthoDB" id="2152029at2759"/>
<protein>
    <submittedName>
        <fullName evidence="1">Uncharacterized protein</fullName>
    </submittedName>
</protein>
<comment type="caution">
    <text evidence="1">The sequence shown here is derived from an EMBL/GenBank/DDBJ whole genome shotgun (WGS) entry which is preliminary data.</text>
</comment>
<feature type="non-terminal residue" evidence="1">
    <location>
        <position position="1"/>
    </location>
</feature>
<organism evidence="1 2">
    <name type="scientific">Claviceps africana</name>
    <dbReference type="NCBI Taxonomy" id="83212"/>
    <lineage>
        <taxon>Eukaryota</taxon>
        <taxon>Fungi</taxon>
        <taxon>Dikarya</taxon>
        <taxon>Ascomycota</taxon>
        <taxon>Pezizomycotina</taxon>
        <taxon>Sordariomycetes</taxon>
        <taxon>Hypocreomycetidae</taxon>
        <taxon>Hypocreales</taxon>
        <taxon>Clavicipitaceae</taxon>
        <taxon>Claviceps</taxon>
    </lineage>
</organism>
<evidence type="ECO:0000313" key="2">
    <source>
        <dbReference type="Proteomes" id="UP000811619"/>
    </source>
</evidence>